<dbReference type="InterPro" id="IPR046342">
    <property type="entry name" value="CBS_dom_sf"/>
</dbReference>
<dbReference type="STRING" id="5627.A0A1C7ML04"/>
<organism evidence="2 3">
    <name type="scientific">Grifola frondosa</name>
    <name type="common">Maitake</name>
    <name type="synonym">Polyporus frondosus</name>
    <dbReference type="NCBI Taxonomy" id="5627"/>
    <lineage>
        <taxon>Eukaryota</taxon>
        <taxon>Fungi</taxon>
        <taxon>Dikarya</taxon>
        <taxon>Basidiomycota</taxon>
        <taxon>Agaricomycotina</taxon>
        <taxon>Agaricomycetes</taxon>
        <taxon>Polyporales</taxon>
        <taxon>Grifolaceae</taxon>
        <taxon>Grifola</taxon>
    </lineage>
</organism>
<protein>
    <submittedName>
        <fullName evidence="2">Cystathionine beta-synthase</fullName>
    </submittedName>
</protein>
<dbReference type="PANTHER" id="PTHR42115:SF1">
    <property type="entry name" value="BETA-SYNTHASE (BETA-THIONASE), PUTATIVE (AFU_ORTHOLOGUE AFUA_3G08420)-RELATED"/>
    <property type="match status" value="1"/>
</dbReference>
<dbReference type="SUPFAM" id="SSF54631">
    <property type="entry name" value="CBS-domain pair"/>
    <property type="match status" value="1"/>
</dbReference>
<dbReference type="PANTHER" id="PTHR42115">
    <property type="entry name" value="BETA-SYNTHASE (BETA-THIONASE), PUTATIVE (AFU_ORTHOLOGUE AFUA_3G08420)-RELATED"/>
    <property type="match status" value="1"/>
</dbReference>
<dbReference type="EMBL" id="LUGG01000002">
    <property type="protein sequence ID" value="OBZ77488.1"/>
    <property type="molecule type" value="Genomic_DNA"/>
</dbReference>
<feature type="domain" description="CBS" evidence="1">
    <location>
        <begin position="26"/>
        <end position="73"/>
    </location>
</feature>
<gene>
    <name evidence="2" type="primary">cysB_1</name>
    <name evidence="2" type="ORF">A0H81_02370</name>
</gene>
<dbReference type="AlphaFoldDB" id="A0A1C7ML04"/>
<evidence type="ECO:0000313" key="2">
    <source>
        <dbReference type="EMBL" id="OBZ77488.1"/>
    </source>
</evidence>
<dbReference type="OMA" id="DRISQYM"/>
<comment type="caution">
    <text evidence="2">The sequence shown here is derived from an EMBL/GenBank/DDBJ whole genome shotgun (WGS) entry which is preliminary data.</text>
</comment>
<sequence>MASTSVLISQSNFSLPPTDKYRGAVVEDLQLPPAFALPSDEAISRAIELAYERDFSHIPVLDKNRKPLGYLDVATLKTKWEAGMANPDDKVIVYMTKFTRLPSQPYTVITPSTPLAELEQFLEHNIFALVTDWDRKFVLAVATSQDLENFVSRRG</sequence>
<dbReference type="Gene3D" id="3.10.580.10">
    <property type="entry name" value="CBS-domain"/>
    <property type="match status" value="1"/>
</dbReference>
<evidence type="ECO:0000259" key="1">
    <source>
        <dbReference type="Pfam" id="PF00571"/>
    </source>
</evidence>
<dbReference type="Proteomes" id="UP000092993">
    <property type="component" value="Unassembled WGS sequence"/>
</dbReference>
<evidence type="ECO:0000313" key="3">
    <source>
        <dbReference type="Proteomes" id="UP000092993"/>
    </source>
</evidence>
<keyword evidence="3" id="KW-1185">Reference proteome</keyword>
<dbReference type="InterPro" id="IPR000644">
    <property type="entry name" value="CBS_dom"/>
</dbReference>
<proteinExistence type="predicted"/>
<dbReference type="Pfam" id="PF00571">
    <property type="entry name" value="CBS"/>
    <property type="match status" value="1"/>
</dbReference>
<reference evidence="2 3" key="1">
    <citation type="submission" date="2016-03" db="EMBL/GenBank/DDBJ databases">
        <title>Whole genome sequencing of Grifola frondosa 9006-11.</title>
        <authorList>
            <person name="Min B."/>
            <person name="Park H."/>
            <person name="Kim J.-G."/>
            <person name="Cho H."/>
            <person name="Oh Y.-L."/>
            <person name="Kong W.-S."/>
            <person name="Choi I.-G."/>
        </authorList>
    </citation>
    <scope>NUCLEOTIDE SEQUENCE [LARGE SCALE GENOMIC DNA]</scope>
    <source>
        <strain evidence="2 3">9006-11</strain>
    </source>
</reference>
<accession>A0A1C7ML04</accession>
<name>A0A1C7ML04_GRIFR</name>
<dbReference type="OrthoDB" id="2536440at2759"/>